<name>A0AAD5M8P6_PYTIN</name>
<proteinExistence type="predicted"/>
<evidence type="ECO:0000259" key="1">
    <source>
        <dbReference type="PROSITE" id="PS52001"/>
    </source>
</evidence>
<reference evidence="2" key="1">
    <citation type="submission" date="2021-12" db="EMBL/GenBank/DDBJ databases">
        <title>Prjna785345.</title>
        <authorList>
            <person name="Rujirawat T."/>
            <person name="Krajaejun T."/>
        </authorList>
    </citation>
    <scope>NUCLEOTIDE SEQUENCE</scope>
    <source>
        <strain evidence="2">Pi057C3</strain>
    </source>
</reference>
<organism evidence="2 3">
    <name type="scientific">Pythium insidiosum</name>
    <name type="common">Pythiosis disease agent</name>
    <dbReference type="NCBI Taxonomy" id="114742"/>
    <lineage>
        <taxon>Eukaryota</taxon>
        <taxon>Sar</taxon>
        <taxon>Stramenopiles</taxon>
        <taxon>Oomycota</taxon>
        <taxon>Peronosporomycetes</taxon>
        <taxon>Pythiales</taxon>
        <taxon>Pythiaceae</taxon>
        <taxon>Pythium</taxon>
    </lineage>
</organism>
<evidence type="ECO:0000313" key="3">
    <source>
        <dbReference type="Proteomes" id="UP001209570"/>
    </source>
</evidence>
<sequence length="188" mass="20446">MATSSALPSELCVDGKVVGAKVRVTTCHDETFEGVLFTLDAVANFLILEERPADAPSKSKTRIFQMEALKKIEVVEKAPGDANLALPSVSEEDLLRLEQKNKGIAERALASIGKGVSAEAQAIFDALNKTMPCVWEGQSIRVMEDVLIKPPYEPQHCVSANTQVLARVKKVLEGEKNKLRKAQKVTSS</sequence>
<dbReference type="PANTHER" id="PTHR13542">
    <property type="entry name" value="LSM12 HOMOLOG"/>
    <property type="match status" value="1"/>
</dbReference>
<dbReference type="InterPro" id="IPR047574">
    <property type="entry name" value="AD"/>
</dbReference>
<feature type="domain" description="AD" evidence="1">
    <location>
        <begin position="87"/>
        <end position="180"/>
    </location>
</feature>
<dbReference type="EMBL" id="JAKCXM010000009">
    <property type="protein sequence ID" value="KAJ0408753.1"/>
    <property type="molecule type" value="Genomic_DNA"/>
</dbReference>
<dbReference type="AlphaFoldDB" id="A0AAD5M8P6"/>
<dbReference type="InterPro" id="IPR019181">
    <property type="entry name" value="LSM12_ABD"/>
</dbReference>
<evidence type="ECO:0000313" key="2">
    <source>
        <dbReference type="EMBL" id="KAJ0408753.1"/>
    </source>
</evidence>
<accession>A0AAD5M8P6</accession>
<protein>
    <recommendedName>
        <fullName evidence="1">AD domain-containing protein</fullName>
    </recommendedName>
</protein>
<dbReference type="Proteomes" id="UP001209570">
    <property type="component" value="Unassembled WGS sequence"/>
</dbReference>
<keyword evidence="3" id="KW-1185">Reference proteome</keyword>
<comment type="caution">
    <text evidence="2">The sequence shown here is derived from an EMBL/GenBank/DDBJ whole genome shotgun (WGS) entry which is preliminary data.</text>
</comment>
<dbReference type="InterPro" id="IPR039683">
    <property type="entry name" value="Lsm12-like"/>
</dbReference>
<dbReference type="Pfam" id="PF09793">
    <property type="entry name" value="AD"/>
    <property type="match status" value="1"/>
</dbReference>
<dbReference type="Gene3D" id="2.30.30.100">
    <property type="match status" value="1"/>
</dbReference>
<dbReference type="PROSITE" id="PS52001">
    <property type="entry name" value="AD"/>
    <property type="match status" value="1"/>
</dbReference>
<dbReference type="SMART" id="SM00995">
    <property type="entry name" value="AD"/>
    <property type="match status" value="1"/>
</dbReference>
<gene>
    <name evidence="2" type="ORF">P43SY_001977</name>
</gene>